<accession>A0AAV7F2S5</accession>
<comment type="caution">
    <text evidence="5">The sequence shown here is derived from an EMBL/GenBank/DDBJ whole genome shotgun (WGS) entry which is preliminary data.</text>
</comment>
<dbReference type="GO" id="GO:0005634">
    <property type="term" value="C:nucleus"/>
    <property type="evidence" value="ECO:0007669"/>
    <property type="project" value="UniProtKB-SubCell"/>
</dbReference>
<name>A0AAV7F2S5_ARIFI</name>
<evidence type="ECO:0000256" key="3">
    <source>
        <dbReference type="ARBA" id="ARBA00023242"/>
    </source>
</evidence>
<dbReference type="GO" id="GO:0051315">
    <property type="term" value="P:attachment of mitotic spindle microtubules to kinetochore"/>
    <property type="evidence" value="ECO:0007669"/>
    <property type="project" value="TreeGrafter"/>
</dbReference>
<gene>
    <name evidence="5" type="ORF">H6P81_008108</name>
</gene>
<feature type="region of interest" description="Disordered" evidence="4">
    <location>
        <begin position="680"/>
        <end position="746"/>
    </location>
</feature>
<dbReference type="Proteomes" id="UP000825729">
    <property type="component" value="Unassembled WGS sequence"/>
</dbReference>
<feature type="region of interest" description="Disordered" evidence="4">
    <location>
        <begin position="158"/>
        <end position="266"/>
    </location>
</feature>
<evidence type="ECO:0000313" key="5">
    <source>
        <dbReference type="EMBL" id="KAG9455204.1"/>
    </source>
</evidence>
<dbReference type="GO" id="GO:0051382">
    <property type="term" value="P:kinetochore assembly"/>
    <property type="evidence" value="ECO:0007669"/>
    <property type="project" value="InterPro"/>
</dbReference>
<evidence type="ECO:0000256" key="4">
    <source>
        <dbReference type="SAM" id="MobiDB-lite"/>
    </source>
</evidence>
<evidence type="ECO:0008006" key="7">
    <source>
        <dbReference type="Google" id="ProtNLM"/>
    </source>
</evidence>
<dbReference type="GO" id="GO:0051455">
    <property type="term" value="P:spindle attachment to meiosis I kinetochore"/>
    <property type="evidence" value="ECO:0007669"/>
    <property type="project" value="TreeGrafter"/>
</dbReference>
<feature type="compositionally biased region" description="Polar residues" evidence="4">
    <location>
        <begin position="499"/>
        <end position="512"/>
    </location>
</feature>
<protein>
    <recommendedName>
        <fullName evidence="7">Centromere protein C</fullName>
    </recommendedName>
</protein>
<keyword evidence="3" id="KW-0539">Nucleus</keyword>
<keyword evidence="6" id="KW-1185">Reference proteome</keyword>
<evidence type="ECO:0000256" key="2">
    <source>
        <dbReference type="ARBA" id="ARBA00010291"/>
    </source>
</evidence>
<proteinExistence type="inferred from homology"/>
<feature type="compositionally biased region" description="Basic and acidic residues" evidence="4">
    <location>
        <begin position="681"/>
        <end position="692"/>
    </location>
</feature>
<dbReference type="EMBL" id="JAINDJ010000003">
    <property type="protein sequence ID" value="KAG9455204.1"/>
    <property type="molecule type" value="Genomic_DNA"/>
</dbReference>
<feature type="region of interest" description="Disordered" evidence="4">
    <location>
        <begin position="499"/>
        <end position="609"/>
    </location>
</feature>
<feature type="compositionally biased region" description="Basic residues" evidence="4">
    <location>
        <begin position="729"/>
        <end position="742"/>
    </location>
</feature>
<comment type="subcellular location">
    <subcellularLocation>
        <location evidence="1">Nucleus</location>
    </subcellularLocation>
</comment>
<organism evidence="5 6">
    <name type="scientific">Aristolochia fimbriata</name>
    <name type="common">White veined hardy Dutchman's pipe vine</name>
    <dbReference type="NCBI Taxonomy" id="158543"/>
    <lineage>
        <taxon>Eukaryota</taxon>
        <taxon>Viridiplantae</taxon>
        <taxon>Streptophyta</taxon>
        <taxon>Embryophyta</taxon>
        <taxon>Tracheophyta</taxon>
        <taxon>Spermatophyta</taxon>
        <taxon>Magnoliopsida</taxon>
        <taxon>Magnoliidae</taxon>
        <taxon>Piperales</taxon>
        <taxon>Aristolochiaceae</taxon>
        <taxon>Aristolochia</taxon>
    </lineage>
</organism>
<dbReference type="InterPro" id="IPR028386">
    <property type="entry name" value="CENP-C/Mif2/cnp3"/>
</dbReference>
<feature type="compositionally biased region" description="Polar residues" evidence="4">
    <location>
        <begin position="566"/>
        <end position="583"/>
    </location>
</feature>
<dbReference type="PANTHER" id="PTHR16684">
    <property type="entry name" value="CENTROMERE PROTEIN C"/>
    <property type="match status" value="1"/>
</dbReference>
<dbReference type="AlphaFoldDB" id="A0AAV7F2S5"/>
<feature type="compositionally biased region" description="Polar residues" evidence="4">
    <location>
        <begin position="541"/>
        <end position="552"/>
    </location>
</feature>
<feature type="region of interest" description="Disordered" evidence="4">
    <location>
        <begin position="447"/>
        <end position="470"/>
    </location>
</feature>
<evidence type="ECO:0000256" key="1">
    <source>
        <dbReference type="ARBA" id="ARBA00004123"/>
    </source>
</evidence>
<dbReference type="GO" id="GO:0000776">
    <property type="term" value="C:kinetochore"/>
    <property type="evidence" value="ECO:0007669"/>
    <property type="project" value="InterPro"/>
</dbReference>
<sequence length="818" mass="90233">MHMKTSSSVILESTEMKDPFSQWNTFSLLPKTFRSFKKSMAADHQELGPLQNLLSSMKSEDQMKLIEQAATILNSNLDFSNHDVTSQILSNDQVSTTTDNQPKRERLGLGHKRARFSLMHSKSEPVTQADPKAVLDQLEDPDEYFAALERIEFAEKEKKRLRGDTGNEPTQPNRERIRRPGLNLGRKSSYRHVYPKFTSNAENLDHPLGSKSEGDVLSPSKATLNSVSEATDKPAGSWERDTQDDPLDALGKDPELDKENKSGSSLSEVLNVCRDLDDSQTLKLLQERFGLQSLGLDKQKVPELDASPSSGHKTFQGALRSPKLAASVRQPLTASTDTLDLVSARQKSVEKLIRPSTGSSPVRRPQSLVSASGAHISLIVTETDPVSLHNTVARTSQSHFSSDKGIHTSSSPPVCVDKTCDGGSSFLLKTPNEKTNEKVISHSIDRTENNPSTVSITHAKPTPMSEKRMGLNSRMHTSGNEAGSLRNFDFDSEALVRQQSSSQVDMLTGDSSTEFEKARECNSGSISYAKPSPSMSEKRTSLNSRMQTSENEAGNIRNCDFDSQARVGQQSSSQVDMLSGDSSIESEKAREYNSGSIRHANPTPSMSEKRMSLNGRMQTSGNEAGSIRNRDFDSEALVGQQSSNEVDMLTGDSSIESEKARDKSHGRLVAEEVIQDFTIESVHEGSQFDKRSSTTTSHPMDENAEKTNLVPEQINQELEIQIPPSTSGRKARRKVPSSKPRKKECQSKFSLALAGAGTSWEGGTRRSTRVRSKPLQWWKGEQFLYGRVHGSLVTVIGAKYVTSDDDKKVREFEVVSFV</sequence>
<dbReference type="GO" id="GO:0019237">
    <property type="term" value="F:centromeric DNA binding"/>
    <property type="evidence" value="ECO:0007669"/>
    <property type="project" value="InterPro"/>
</dbReference>
<comment type="similarity">
    <text evidence="2">Belongs to the CENP-C/MIF2 family.</text>
</comment>
<reference evidence="5 6" key="1">
    <citation type="submission" date="2021-07" db="EMBL/GenBank/DDBJ databases">
        <title>The Aristolochia fimbriata genome: insights into angiosperm evolution, floral development and chemical biosynthesis.</title>
        <authorList>
            <person name="Jiao Y."/>
        </authorList>
    </citation>
    <scope>NUCLEOTIDE SEQUENCE [LARGE SCALE GENOMIC DNA]</scope>
    <source>
        <strain evidence="5">IBCAS-2021</strain>
        <tissue evidence="5">Leaf</tissue>
    </source>
</reference>
<feature type="compositionally biased region" description="Polar residues" evidence="4">
    <location>
        <begin position="220"/>
        <end position="229"/>
    </location>
</feature>
<evidence type="ECO:0000313" key="6">
    <source>
        <dbReference type="Proteomes" id="UP000825729"/>
    </source>
</evidence>
<feature type="compositionally biased region" description="Polar residues" evidence="4">
    <location>
        <begin position="713"/>
        <end position="728"/>
    </location>
</feature>
<feature type="compositionally biased region" description="Basic and acidic residues" evidence="4">
    <location>
        <begin position="250"/>
        <end position="261"/>
    </location>
</feature>
<dbReference type="PANTHER" id="PTHR16684:SF11">
    <property type="entry name" value="CENTROMERE PROTEIN C"/>
    <property type="match status" value="1"/>
</dbReference>